<dbReference type="AlphaFoldDB" id="Q6IHP5"/>
<proteinExistence type="predicted"/>
<reference evidence="1" key="1">
    <citation type="journal article" date="2003" name="Genome Biol.">
        <title>An integrated gene annotation and transcriptional profiling approach towards the full gene content of the Drosophila genome.</title>
        <authorList>
            <person name="Hild M."/>
            <person name="Beckmann B."/>
            <person name="Haas S.A."/>
            <person name="Koch B."/>
            <person name="Solovyev V."/>
            <person name="Busold C."/>
            <person name="Fellenberg K."/>
            <person name="Boutros M."/>
            <person name="Vingron M."/>
            <person name="Sauer F."/>
            <person name="Hoheisel J.D."/>
            <person name="Paro R."/>
        </authorList>
    </citation>
    <scope>NUCLEOTIDE SEQUENCE</scope>
</reference>
<evidence type="ECO:0000313" key="1">
    <source>
        <dbReference type="EMBL" id="DAA03570.1"/>
    </source>
</evidence>
<gene>
    <name evidence="1" type="ORF">HDC02011</name>
</gene>
<organism evidence="1">
    <name type="scientific">Drosophila melanogaster</name>
    <name type="common">Fruit fly</name>
    <dbReference type="NCBI Taxonomy" id="7227"/>
    <lineage>
        <taxon>Eukaryota</taxon>
        <taxon>Metazoa</taxon>
        <taxon>Ecdysozoa</taxon>
        <taxon>Arthropoda</taxon>
        <taxon>Hexapoda</taxon>
        <taxon>Insecta</taxon>
        <taxon>Pterygota</taxon>
        <taxon>Neoptera</taxon>
        <taxon>Endopterygota</taxon>
        <taxon>Diptera</taxon>
        <taxon>Brachycera</taxon>
        <taxon>Muscomorpha</taxon>
        <taxon>Ephydroidea</taxon>
        <taxon>Drosophilidae</taxon>
        <taxon>Drosophila</taxon>
        <taxon>Sophophora</taxon>
    </lineage>
</organism>
<sequence length="196" mass="21530">MHLRPSVGMSLDQPAMGSTCRPTKLLPLLLLTICDIKTDVLSGKYPRGMAGMDVHCEGALERVSVGRASSLVPAWRVHGFPMDPRANPDQAVEVQRQWAGILPQLAVAGRTLRIITITINPKRDMQDNGGDALWWSNERGWTRWPVVKGQGSGSLNCVMFAFGTHPPLFLGLLTIVAGSKLKYYTFHSKAALCQHQ</sequence>
<protein>
    <submittedName>
        <fullName evidence="1">HDC02011</fullName>
    </submittedName>
</protein>
<name>Q6IHP5_DROME</name>
<dbReference type="EMBL" id="BK003371">
    <property type="protein sequence ID" value="DAA03570.1"/>
    <property type="molecule type" value="Genomic_DNA"/>
</dbReference>
<accession>Q6IHP5</accession>